<protein>
    <submittedName>
        <fullName evidence="1">Diguanylate phosphodiesterase</fullName>
    </submittedName>
</protein>
<reference evidence="1 2" key="1">
    <citation type="submission" date="2018-06" db="EMBL/GenBank/DDBJ databases">
        <authorList>
            <consortium name="GenomeTrakr: Next Generation Sequencing Network for Food Pathogen Tracability"/>
        </authorList>
    </citation>
    <scope>NUCLEOTIDE SEQUENCE [LARGE SCALE GENOMIC DNA]</scope>
    <source>
        <strain evidence="1 2">10B02965A-1</strain>
    </source>
</reference>
<proteinExistence type="predicted"/>
<organism evidence="1 2">
    <name type="scientific">Listeria monocytogenes</name>
    <dbReference type="NCBI Taxonomy" id="1639"/>
    <lineage>
        <taxon>Bacteria</taxon>
        <taxon>Bacillati</taxon>
        <taxon>Bacillota</taxon>
        <taxon>Bacilli</taxon>
        <taxon>Bacillales</taxon>
        <taxon>Listeriaceae</taxon>
        <taxon>Listeria</taxon>
    </lineage>
</organism>
<feature type="non-terminal residue" evidence="1">
    <location>
        <position position="30"/>
    </location>
</feature>
<evidence type="ECO:0000313" key="1">
    <source>
        <dbReference type="EMBL" id="EAG2997034.1"/>
    </source>
</evidence>
<dbReference type="EMBL" id="AABBHO010000016">
    <property type="protein sequence ID" value="EAG2997034.1"/>
    <property type="molecule type" value="Genomic_DNA"/>
</dbReference>
<dbReference type="Proteomes" id="UP000549379">
    <property type="component" value="Unassembled WGS sequence"/>
</dbReference>
<accession>A0A9P1ZCD4</accession>
<evidence type="ECO:0000313" key="2">
    <source>
        <dbReference type="Proteomes" id="UP000549379"/>
    </source>
</evidence>
<gene>
    <name evidence="1" type="ORF">B5K54_07015</name>
</gene>
<name>A0A9P1ZCD4_LISMN</name>
<comment type="caution">
    <text evidence="1">The sequence shown here is derived from an EMBL/GenBank/DDBJ whole genome shotgun (WGS) entry which is preliminary data.</text>
</comment>
<dbReference type="AlphaFoldDB" id="A0A9P1ZCD4"/>
<sequence length="30" mass="3759">MSFMAHMLYYLECTNFHMLFWKGEIFILNQ</sequence>